<evidence type="ECO:0000259" key="5">
    <source>
        <dbReference type="Pfam" id="PF18313"/>
    </source>
</evidence>
<comment type="caution">
    <text evidence="6">The sequence shown here is derived from an EMBL/GenBank/DDBJ whole genome shotgun (WGS) entry which is preliminary data.</text>
</comment>
<dbReference type="SUPFAM" id="SSF53901">
    <property type="entry name" value="Thiolase-like"/>
    <property type="match status" value="2"/>
</dbReference>
<sequence length="569" mass="61467">MSSKTPIIIGVADTINRSLSLSSALSPVQLMLSSISSAIADAGLSVSDSKTLQANIDSIGVVNPWSWNYTDLPGLIAEELGVKSKTQYRGLSHHGGDSPAKFLDEAARRIAKGECKVAVITGGEALASLGAFAAAGKSPPWTGADEDIKGTISVSDVSRKKESIGTLHSVGLPMHVYPLYENAFRAHRSQSIQDNNEESAELYADFAKVAEANPLAWNYGKPAATKDIIGTVSKKNRMICFPYPLLMNAFNNINLSGSCILTSTEYAEELGIPESKWIYPLGGAGSSDANDFWQRPNFHSSPAISKSLDEGLRVSGITKDEIDIFDFYSCFPIVPKLACQHLGLPLTKQAKPITLLGGLTSFGGAGNNYSMHNQALTEMVRKIRKGDAKKGLVLANGGMVTYQYVVCLSSQPRGSPYPDLNPLPDLLEDEPVPEVDDKAEGEAIIETYTVQFERVGTPLLGHIVGRLKNGHRFLANHGDDSTLQQLSSVSKEPPVTENSGNRPRVCIIFAPTRDEKTAKDRSVGSMAPTQYQSKNDKRNNRPEQDLPVFTISPIKNHIYPLASLVPLPT</sequence>
<feature type="compositionally biased region" description="Basic and acidic residues" evidence="4">
    <location>
        <begin position="534"/>
        <end position="544"/>
    </location>
</feature>
<accession>A0ABR4CK20</accession>
<feature type="region of interest" description="Disordered" evidence="4">
    <location>
        <begin position="516"/>
        <end position="546"/>
    </location>
</feature>
<dbReference type="PANTHER" id="PTHR18919:SF139">
    <property type="entry name" value="THIOLASE-LIKE PROTEIN TYPE 1 ADDITIONAL C-TERMINAL DOMAIN-CONTAINING PROTEIN"/>
    <property type="match status" value="1"/>
</dbReference>
<dbReference type="InterPro" id="IPR040771">
    <property type="entry name" value="TLP1_add_C"/>
</dbReference>
<dbReference type="Proteomes" id="UP001595075">
    <property type="component" value="Unassembled WGS sequence"/>
</dbReference>
<dbReference type="InterPro" id="IPR016039">
    <property type="entry name" value="Thiolase-like"/>
</dbReference>
<organism evidence="6 7">
    <name type="scientific">Oculimacula yallundae</name>
    <dbReference type="NCBI Taxonomy" id="86028"/>
    <lineage>
        <taxon>Eukaryota</taxon>
        <taxon>Fungi</taxon>
        <taxon>Dikarya</taxon>
        <taxon>Ascomycota</taxon>
        <taxon>Pezizomycotina</taxon>
        <taxon>Leotiomycetes</taxon>
        <taxon>Helotiales</taxon>
        <taxon>Ploettnerulaceae</taxon>
        <taxon>Oculimacula</taxon>
    </lineage>
</organism>
<keyword evidence="2" id="KW-0808">Transferase</keyword>
<dbReference type="CDD" id="cd00829">
    <property type="entry name" value="SCP-x_thiolase"/>
    <property type="match status" value="1"/>
</dbReference>
<reference evidence="6 7" key="1">
    <citation type="journal article" date="2024" name="Commun. Biol.">
        <title>Comparative genomic analysis of thermophilic fungi reveals convergent evolutionary adaptations and gene losses.</title>
        <authorList>
            <person name="Steindorff A.S."/>
            <person name="Aguilar-Pontes M.V."/>
            <person name="Robinson A.J."/>
            <person name="Andreopoulos B."/>
            <person name="LaButti K."/>
            <person name="Kuo A."/>
            <person name="Mondo S."/>
            <person name="Riley R."/>
            <person name="Otillar R."/>
            <person name="Haridas S."/>
            <person name="Lipzen A."/>
            <person name="Grimwood J."/>
            <person name="Schmutz J."/>
            <person name="Clum A."/>
            <person name="Reid I.D."/>
            <person name="Moisan M.C."/>
            <person name="Butler G."/>
            <person name="Nguyen T.T.M."/>
            <person name="Dewar K."/>
            <person name="Conant G."/>
            <person name="Drula E."/>
            <person name="Henrissat B."/>
            <person name="Hansel C."/>
            <person name="Singer S."/>
            <person name="Hutchinson M.I."/>
            <person name="de Vries R.P."/>
            <person name="Natvig D.O."/>
            <person name="Powell A.J."/>
            <person name="Tsang A."/>
            <person name="Grigoriev I.V."/>
        </authorList>
    </citation>
    <scope>NUCLEOTIDE SEQUENCE [LARGE SCALE GENOMIC DNA]</scope>
    <source>
        <strain evidence="6 7">CBS 494.80</strain>
    </source>
</reference>
<dbReference type="Gene3D" id="2.40.50.840">
    <property type="match status" value="1"/>
</dbReference>
<evidence type="ECO:0000313" key="7">
    <source>
        <dbReference type="Proteomes" id="UP001595075"/>
    </source>
</evidence>
<feature type="domain" description="Thiolase-like protein type 1 additional C-terminal" evidence="5">
    <location>
        <begin position="422"/>
        <end position="491"/>
    </location>
</feature>
<evidence type="ECO:0000256" key="1">
    <source>
        <dbReference type="ARBA" id="ARBA00010982"/>
    </source>
</evidence>
<keyword evidence="7" id="KW-1185">Reference proteome</keyword>
<protein>
    <recommendedName>
        <fullName evidence="5">Thiolase-like protein type 1 additional C-terminal domain-containing protein</fullName>
    </recommendedName>
</protein>
<name>A0ABR4CK20_9HELO</name>
<evidence type="ECO:0000256" key="2">
    <source>
        <dbReference type="ARBA" id="ARBA00022679"/>
    </source>
</evidence>
<dbReference type="EMBL" id="JAZHXI010000006">
    <property type="protein sequence ID" value="KAL2070312.1"/>
    <property type="molecule type" value="Genomic_DNA"/>
</dbReference>
<dbReference type="PANTHER" id="PTHR18919">
    <property type="entry name" value="ACETYL-COA C-ACYLTRANSFERASE"/>
    <property type="match status" value="1"/>
</dbReference>
<gene>
    <name evidence="6" type="ORF">VTL71DRAFT_13338</name>
</gene>
<keyword evidence="3" id="KW-0012">Acyltransferase</keyword>
<dbReference type="Gene3D" id="3.40.47.10">
    <property type="match status" value="1"/>
</dbReference>
<evidence type="ECO:0000313" key="6">
    <source>
        <dbReference type="EMBL" id="KAL2070312.1"/>
    </source>
</evidence>
<evidence type="ECO:0000256" key="4">
    <source>
        <dbReference type="SAM" id="MobiDB-lite"/>
    </source>
</evidence>
<evidence type="ECO:0000256" key="3">
    <source>
        <dbReference type="ARBA" id="ARBA00023315"/>
    </source>
</evidence>
<comment type="similarity">
    <text evidence="1">Belongs to the thiolase-like superfamily. Thiolase family.</text>
</comment>
<dbReference type="Pfam" id="PF18313">
    <property type="entry name" value="TLP1_add_C"/>
    <property type="match status" value="1"/>
</dbReference>
<proteinExistence type="inferred from homology"/>